<name>A0ABR3ESB0_9AGAR</name>
<keyword evidence="2" id="KW-0560">Oxidoreductase</keyword>
<evidence type="ECO:0000313" key="5">
    <source>
        <dbReference type="Proteomes" id="UP001465976"/>
    </source>
</evidence>
<proteinExistence type="inferred from homology"/>
<evidence type="ECO:0000259" key="3">
    <source>
        <dbReference type="PROSITE" id="PS51387"/>
    </source>
</evidence>
<dbReference type="InterPro" id="IPR012951">
    <property type="entry name" value="BBE"/>
</dbReference>
<dbReference type="Pfam" id="PF08031">
    <property type="entry name" value="BBE"/>
    <property type="match status" value="1"/>
</dbReference>
<dbReference type="Pfam" id="PF01565">
    <property type="entry name" value="FAD_binding_4"/>
    <property type="match status" value="1"/>
</dbReference>
<feature type="domain" description="FAD-binding PCMH-type" evidence="3">
    <location>
        <begin position="21"/>
        <end position="203"/>
    </location>
</feature>
<dbReference type="Proteomes" id="UP001465976">
    <property type="component" value="Unassembled WGS sequence"/>
</dbReference>
<reference evidence="4 5" key="1">
    <citation type="submission" date="2024-02" db="EMBL/GenBank/DDBJ databases">
        <title>A draft genome for the cacao thread blight pathogen Marasmius crinis-equi.</title>
        <authorList>
            <person name="Cohen S.P."/>
            <person name="Baruah I.K."/>
            <person name="Amoako-Attah I."/>
            <person name="Bukari Y."/>
            <person name="Meinhardt L.W."/>
            <person name="Bailey B.A."/>
        </authorList>
    </citation>
    <scope>NUCLEOTIDE SEQUENCE [LARGE SCALE GENOMIC DNA]</scope>
    <source>
        <strain evidence="4 5">GH-76</strain>
    </source>
</reference>
<dbReference type="Gene3D" id="3.30.465.10">
    <property type="match status" value="2"/>
</dbReference>
<dbReference type="PROSITE" id="PS51387">
    <property type="entry name" value="FAD_PCMH"/>
    <property type="match status" value="1"/>
</dbReference>
<dbReference type="EMBL" id="JBAHYK010002116">
    <property type="protein sequence ID" value="KAL0565804.1"/>
    <property type="molecule type" value="Genomic_DNA"/>
</dbReference>
<keyword evidence="5" id="KW-1185">Reference proteome</keyword>
<organism evidence="4 5">
    <name type="scientific">Marasmius crinis-equi</name>
    <dbReference type="NCBI Taxonomy" id="585013"/>
    <lineage>
        <taxon>Eukaryota</taxon>
        <taxon>Fungi</taxon>
        <taxon>Dikarya</taxon>
        <taxon>Basidiomycota</taxon>
        <taxon>Agaricomycotina</taxon>
        <taxon>Agaricomycetes</taxon>
        <taxon>Agaricomycetidae</taxon>
        <taxon>Agaricales</taxon>
        <taxon>Marasmiineae</taxon>
        <taxon>Marasmiaceae</taxon>
        <taxon>Marasmius</taxon>
    </lineage>
</organism>
<dbReference type="InterPro" id="IPR016169">
    <property type="entry name" value="FAD-bd_PCMH_sub2"/>
</dbReference>
<comment type="caution">
    <text evidence="4">The sequence shown here is derived from an EMBL/GenBank/DDBJ whole genome shotgun (WGS) entry which is preliminary data.</text>
</comment>
<gene>
    <name evidence="4" type="ORF">V5O48_016213</name>
</gene>
<dbReference type="SUPFAM" id="SSF56176">
    <property type="entry name" value="FAD-binding/transporter-associated domain-like"/>
    <property type="match status" value="1"/>
</dbReference>
<accession>A0ABR3ESB0</accession>
<dbReference type="InterPro" id="IPR050432">
    <property type="entry name" value="FAD-linked_Oxidoreductases_BP"/>
</dbReference>
<dbReference type="InterPro" id="IPR036318">
    <property type="entry name" value="FAD-bd_PCMH-like_sf"/>
</dbReference>
<dbReference type="PANTHER" id="PTHR13878:SF91">
    <property type="entry name" value="FAD BINDING DOMAIN PROTEIN (AFU_ORTHOLOGUE AFUA_6G12070)-RELATED"/>
    <property type="match status" value="1"/>
</dbReference>
<protein>
    <recommendedName>
        <fullName evidence="3">FAD-binding PCMH-type domain-containing protein</fullName>
    </recommendedName>
</protein>
<evidence type="ECO:0000256" key="2">
    <source>
        <dbReference type="ARBA" id="ARBA00023002"/>
    </source>
</evidence>
<comment type="similarity">
    <text evidence="1">Belongs to the oxygen-dependent FAD-linked oxidoreductase family.</text>
</comment>
<dbReference type="InterPro" id="IPR016166">
    <property type="entry name" value="FAD-bd_PCMH"/>
</dbReference>
<dbReference type="InterPro" id="IPR006094">
    <property type="entry name" value="Oxid_FAD_bind_N"/>
</dbReference>
<evidence type="ECO:0000256" key="1">
    <source>
        <dbReference type="ARBA" id="ARBA00005466"/>
    </source>
</evidence>
<evidence type="ECO:0000313" key="4">
    <source>
        <dbReference type="EMBL" id="KAL0565804.1"/>
    </source>
</evidence>
<sequence>MDPIFLNKTCDPFDPRETPCQIGAYVQYAVNVSSPEHVVKTVQFVKEHNIRFVVKNTGHDFMGRSTGTGAVSVWMHNVKNLTFIDQYNSKSSDFTGTAIKVGAGVIGGDLAAASHERGLAAVGGECPTVGFAGGYLQGGGHSLLSSAYGLAADQALEYEVITTQGDFVHASPTENEDLYWALSGGGGGTYGIVWSVTVKAHKDLPITVGSINFTSESAGSLDKFWQGIDAYQDNNPALLGAKVYYITQYSQTNGSGSFSLNPIFAVNQSVAEVTALVRPLLDNLEKLDIKYEFGANTIDGYLPAYDSVGYLRNFPVAATLVDTRIIPRSLWNNNDTLTNFKKTIRGIVESGVLVFDWIQQPSLEVAEVSETQNAVLPAWRDMAKLFGSIIPLFDGESVEQQRTDRNRMGTDVVAPLKEFTSGGSGATYGNEAHPDDPNWKVAIYGSTYDRLLSIKDKWDPDQVLYGAVSVGGDRWRETGEGRLCRVDQ</sequence>
<dbReference type="PANTHER" id="PTHR13878">
    <property type="entry name" value="GULONOLACTONE OXIDASE"/>
    <property type="match status" value="1"/>
</dbReference>